<dbReference type="OrthoDB" id="278035at2"/>
<keyword evidence="1" id="KW-0732">Signal</keyword>
<feature type="signal peptide" evidence="1">
    <location>
        <begin position="1"/>
        <end position="30"/>
    </location>
</feature>
<keyword evidence="3" id="KW-1185">Reference proteome</keyword>
<accession>A0A517NXP0</accession>
<evidence type="ECO:0000256" key="1">
    <source>
        <dbReference type="SAM" id="SignalP"/>
    </source>
</evidence>
<dbReference type="AlphaFoldDB" id="A0A517NXP0"/>
<dbReference type="RefSeq" id="WP_145419635.1">
    <property type="nucleotide sequence ID" value="NZ_CP036526.1"/>
</dbReference>
<reference evidence="2 3" key="1">
    <citation type="submission" date="2019-02" db="EMBL/GenBank/DDBJ databases">
        <title>Deep-cultivation of Planctomycetes and their phenomic and genomic characterization uncovers novel biology.</title>
        <authorList>
            <person name="Wiegand S."/>
            <person name="Jogler M."/>
            <person name="Boedeker C."/>
            <person name="Pinto D."/>
            <person name="Vollmers J."/>
            <person name="Rivas-Marin E."/>
            <person name="Kohn T."/>
            <person name="Peeters S.H."/>
            <person name="Heuer A."/>
            <person name="Rast P."/>
            <person name="Oberbeckmann S."/>
            <person name="Bunk B."/>
            <person name="Jeske O."/>
            <person name="Meyerdierks A."/>
            <person name="Storesund J.E."/>
            <person name="Kallscheuer N."/>
            <person name="Luecker S."/>
            <person name="Lage O.M."/>
            <person name="Pohl T."/>
            <person name="Merkel B.J."/>
            <person name="Hornburger P."/>
            <person name="Mueller R.-W."/>
            <person name="Bruemmer F."/>
            <person name="Labrenz M."/>
            <person name="Spormann A.M."/>
            <person name="Op den Camp H."/>
            <person name="Overmann J."/>
            <person name="Amann R."/>
            <person name="Jetten M.S.M."/>
            <person name="Mascher T."/>
            <person name="Medema M.H."/>
            <person name="Devos D.P."/>
            <person name="Kaster A.-K."/>
            <person name="Ovreas L."/>
            <person name="Rohde M."/>
            <person name="Galperin M.Y."/>
            <person name="Jogler C."/>
        </authorList>
    </citation>
    <scope>NUCLEOTIDE SEQUENCE [LARGE SCALE GENOMIC DNA]</scope>
    <source>
        <strain evidence="2 3">K23_9</strain>
    </source>
</reference>
<feature type="chain" id="PRO_5022023902" evidence="1">
    <location>
        <begin position="31"/>
        <end position="515"/>
    </location>
</feature>
<protein>
    <submittedName>
        <fullName evidence="2">Uncharacterized protein</fullName>
    </submittedName>
</protein>
<evidence type="ECO:0000313" key="2">
    <source>
        <dbReference type="EMBL" id="QDT11870.1"/>
    </source>
</evidence>
<name>A0A517NXP0_9BACT</name>
<gene>
    <name evidence="2" type="ORF">K239x_38720</name>
</gene>
<proteinExistence type="predicted"/>
<dbReference type="Proteomes" id="UP000319817">
    <property type="component" value="Chromosome"/>
</dbReference>
<organism evidence="2 3">
    <name type="scientific">Stieleria marina</name>
    <dbReference type="NCBI Taxonomy" id="1930275"/>
    <lineage>
        <taxon>Bacteria</taxon>
        <taxon>Pseudomonadati</taxon>
        <taxon>Planctomycetota</taxon>
        <taxon>Planctomycetia</taxon>
        <taxon>Pirellulales</taxon>
        <taxon>Pirellulaceae</taxon>
        <taxon>Stieleria</taxon>
    </lineage>
</organism>
<dbReference type="EMBL" id="CP036526">
    <property type="protein sequence ID" value="QDT11870.1"/>
    <property type="molecule type" value="Genomic_DNA"/>
</dbReference>
<evidence type="ECO:0000313" key="3">
    <source>
        <dbReference type="Proteomes" id="UP000319817"/>
    </source>
</evidence>
<sequence precursor="true">MNKTCFNRLQSLTVLAACAWGFSAPDAAYAQVMVSPAITQRDADVPNQDRNSIDESSVQTLTIWASAEPQPAMRYRFWPAPHNRLAKNVMPMIGRSVVFQASLKRNEQVKTHFTKAEQDWPELSLKELPTAEVHEFLNRYSRNVLAELERGENCMLTAYDLDIDRQSAAAIVNTLLPEFQEMRGVARILNLRLRLAAAEGRWDDFSRDCRLSFRLAEAASRSTDFLVGRLVGIAIAGLAMQSIEEAMQEPNCPNFYWALASIPEERLFETREAIEFDGTLVSRLNGNEPLPDEPIGPEAARMRLKQLTTSANDLLTASGTTSEKGSLQLMAGLYVVTMVDTAREALQKTDQWRDRVQALSAPEAVLRYTHLRFNQLQDDWMKWSLLPPEQAAKFIDRQENSMKRSSASGNVLESLVAHLSPAVKAASRAGLRARQEKFFLMTVEAIRIHAAQSGVLPNQLSDLDSVPAMTDPLTLVPFEYLRTSDVGATLKRAARYPSDKQTTFQINLMKKDRNQ</sequence>